<evidence type="ECO:0000313" key="2">
    <source>
        <dbReference type="Proteomes" id="UP000805193"/>
    </source>
</evidence>
<organism evidence="1 2">
    <name type="scientific">Ixodes persulcatus</name>
    <name type="common">Taiga tick</name>
    <dbReference type="NCBI Taxonomy" id="34615"/>
    <lineage>
        <taxon>Eukaryota</taxon>
        <taxon>Metazoa</taxon>
        <taxon>Ecdysozoa</taxon>
        <taxon>Arthropoda</taxon>
        <taxon>Chelicerata</taxon>
        <taxon>Arachnida</taxon>
        <taxon>Acari</taxon>
        <taxon>Parasitiformes</taxon>
        <taxon>Ixodida</taxon>
        <taxon>Ixodoidea</taxon>
        <taxon>Ixodidae</taxon>
        <taxon>Ixodinae</taxon>
        <taxon>Ixodes</taxon>
    </lineage>
</organism>
<proteinExistence type="predicted"/>
<comment type="caution">
    <text evidence="1">The sequence shown here is derived from an EMBL/GenBank/DDBJ whole genome shotgun (WGS) entry which is preliminary data.</text>
</comment>
<dbReference type="EMBL" id="JABSTQ010009317">
    <property type="protein sequence ID" value="KAG0430518.1"/>
    <property type="molecule type" value="Genomic_DNA"/>
</dbReference>
<keyword evidence="2" id="KW-1185">Reference proteome</keyword>
<name>A0AC60QBG9_IXOPE</name>
<dbReference type="Proteomes" id="UP000805193">
    <property type="component" value="Unassembled WGS sequence"/>
</dbReference>
<evidence type="ECO:0000313" key="1">
    <source>
        <dbReference type="EMBL" id="KAG0430518.1"/>
    </source>
</evidence>
<accession>A0AC60QBG9</accession>
<reference evidence="1 2" key="1">
    <citation type="journal article" date="2020" name="Cell">
        <title>Large-Scale Comparative Analyses of Tick Genomes Elucidate Their Genetic Diversity and Vector Capacities.</title>
        <authorList>
            <consortium name="Tick Genome and Microbiome Consortium (TIGMIC)"/>
            <person name="Jia N."/>
            <person name="Wang J."/>
            <person name="Shi W."/>
            <person name="Du L."/>
            <person name="Sun Y."/>
            <person name="Zhan W."/>
            <person name="Jiang J.F."/>
            <person name="Wang Q."/>
            <person name="Zhang B."/>
            <person name="Ji P."/>
            <person name="Bell-Sakyi L."/>
            <person name="Cui X.M."/>
            <person name="Yuan T.T."/>
            <person name="Jiang B.G."/>
            <person name="Yang W.F."/>
            <person name="Lam T.T."/>
            <person name="Chang Q.C."/>
            <person name="Ding S.J."/>
            <person name="Wang X.J."/>
            <person name="Zhu J.G."/>
            <person name="Ruan X.D."/>
            <person name="Zhao L."/>
            <person name="Wei J.T."/>
            <person name="Ye R.Z."/>
            <person name="Que T.C."/>
            <person name="Du C.H."/>
            <person name="Zhou Y.H."/>
            <person name="Cheng J.X."/>
            <person name="Dai P.F."/>
            <person name="Guo W.B."/>
            <person name="Han X.H."/>
            <person name="Huang E.J."/>
            <person name="Li L.F."/>
            <person name="Wei W."/>
            <person name="Gao Y.C."/>
            <person name="Liu J.Z."/>
            <person name="Shao H.Z."/>
            <person name="Wang X."/>
            <person name="Wang C.C."/>
            <person name="Yang T.C."/>
            <person name="Huo Q.B."/>
            <person name="Li W."/>
            <person name="Chen H.Y."/>
            <person name="Chen S.E."/>
            <person name="Zhou L.G."/>
            <person name="Ni X.B."/>
            <person name="Tian J.H."/>
            <person name="Sheng Y."/>
            <person name="Liu T."/>
            <person name="Pan Y.S."/>
            <person name="Xia L.Y."/>
            <person name="Li J."/>
            <person name="Zhao F."/>
            <person name="Cao W.C."/>
        </authorList>
    </citation>
    <scope>NUCLEOTIDE SEQUENCE [LARGE SCALE GENOMIC DNA]</scope>
    <source>
        <strain evidence="1">Iper-2018</strain>
    </source>
</reference>
<protein>
    <submittedName>
        <fullName evidence="1">Uncharacterized protein</fullName>
    </submittedName>
</protein>
<gene>
    <name evidence="1" type="ORF">HPB47_022613</name>
</gene>
<sequence length="164" mass="18537">MPRVNQAARRSPSPPRHWRPRRHYQPRGTDNPNNHHRRVSRRSYRRSTATWGTLDNHGHPVAWSSSLAWHDQPRPLTVDMDAQVPFQRLHDEHPTAGKPTTKLHGGRAPTPVPALRGARNPPPYPQSWGTSSLTGERATGTARELERSRAWLTRASAAGTRRLA</sequence>